<dbReference type="SUPFAM" id="SSF54909">
    <property type="entry name" value="Dimeric alpha+beta barrel"/>
    <property type="match status" value="1"/>
</dbReference>
<gene>
    <name evidence="3" type="ORF">Pan97_29380</name>
</gene>
<feature type="transmembrane region" description="Helical" evidence="1">
    <location>
        <begin position="144"/>
        <end position="170"/>
    </location>
</feature>
<organism evidence="3 4">
    <name type="scientific">Bremerella volcania</name>
    <dbReference type="NCBI Taxonomy" id="2527984"/>
    <lineage>
        <taxon>Bacteria</taxon>
        <taxon>Pseudomonadati</taxon>
        <taxon>Planctomycetota</taxon>
        <taxon>Planctomycetia</taxon>
        <taxon>Pirellulales</taxon>
        <taxon>Pirellulaceae</taxon>
        <taxon>Bremerella</taxon>
    </lineage>
</organism>
<dbReference type="EMBL" id="CP036289">
    <property type="protein sequence ID" value="QDU75896.1"/>
    <property type="molecule type" value="Genomic_DNA"/>
</dbReference>
<proteinExistence type="predicted"/>
<dbReference type="Gene3D" id="3.30.70.100">
    <property type="match status" value="1"/>
</dbReference>
<evidence type="ECO:0000313" key="3">
    <source>
        <dbReference type="EMBL" id="QDU75896.1"/>
    </source>
</evidence>
<keyword evidence="1" id="KW-0472">Membrane</keyword>
<feature type="transmembrane region" description="Helical" evidence="1">
    <location>
        <begin position="112"/>
        <end position="132"/>
    </location>
</feature>
<accession>A0A518C9I9</accession>
<sequence length="179" mass="20180">MDSIHVAVTRQVKPGCEEEFEHALREFARESLREPGTTGVHLIEPVPGTNGCEYGMLRSFDSEDASRRFYQSEIFLQWQKRAEPLVVGDSAVRRLHGLEAFFRESKHAPPRWKMALVTWLGVFPTVLLWSSALPPLLVVMPKLIVAAIVNIFVVVTLTWAVMPLLTKLLAGWLQASSKK</sequence>
<evidence type="ECO:0000256" key="1">
    <source>
        <dbReference type="SAM" id="Phobius"/>
    </source>
</evidence>
<evidence type="ECO:0000259" key="2">
    <source>
        <dbReference type="PROSITE" id="PS51725"/>
    </source>
</evidence>
<dbReference type="AlphaFoldDB" id="A0A518C9I9"/>
<keyword evidence="1" id="KW-0812">Transmembrane</keyword>
<dbReference type="RefSeq" id="WP_165698762.1">
    <property type="nucleotide sequence ID" value="NZ_CP036289.1"/>
</dbReference>
<dbReference type="InterPro" id="IPR038762">
    <property type="entry name" value="ABM_predict"/>
</dbReference>
<keyword evidence="1" id="KW-1133">Transmembrane helix</keyword>
<dbReference type="Pfam" id="PF03992">
    <property type="entry name" value="ABM"/>
    <property type="match status" value="1"/>
</dbReference>
<dbReference type="PANTHER" id="PTHR40057:SF1">
    <property type="entry name" value="SLR1162 PROTEIN"/>
    <property type="match status" value="1"/>
</dbReference>
<dbReference type="PROSITE" id="PS51725">
    <property type="entry name" value="ABM"/>
    <property type="match status" value="1"/>
</dbReference>
<dbReference type="PANTHER" id="PTHR40057">
    <property type="entry name" value="SLR1162 PROTEIN"/>
    <property type="match status" value="1"/>
</dbReference>
<reference evidence="4" key="1">
    <citation type="submission" date="2019-02" db="EMBL/GenBank/DDBJ databases">
        <title>Deep-cultivation of Planctomycetes and their phenomic and genomic characterization uncovers novel biology.</title>
        <authorList>
            <person name="Wiegand S."/>
            <person name="Jogler M."/>
            <person name="Boedeker C."/>
            <person name="Pinto D."/>
            <person name="Vollmers J."/>
            <person name="Rivas-Marin E."/>
            <person name="Kohn T."/>
            <person name="Peeters S.H."/>
            <person name="Heuer A."/>
            <person name="Rast P."/>
            <person name="Oberbeckmann S."/>
            <person name="Bunk B."/>
            <person name="Jeske O."/>
            <person name="Meyerdierks A."/>
            <person name="Storesund J.E."/>
            <person name="Kallscheuer N."/>
            <person name="Luecker S."/>
            <person name="Lage O.M."/>
            <person name="Pohl T."/>
            <person name="Merkel B.J."/>
            <person name="Hornburger P."/>
            <person name="Mueller R.-W."/>
            <person name="Bruemmer F."/>
            <person name="Labrenz M."/>
            <person name="Spormann A.M."/>
            <person name="Op den Camp H."/>
            <person name="Overmann J."/>
            <person name="Amann R."/>
            <person name="Jetten M.S.M."/>
            <person name="Mascher T."/>
            <person name="Medema M.H."/>
            <person name="Devos D.P."/>
            <person name="Kaster A.-K."/>
            <person name="Ovreas L."/>
            <person name="Rohde M."/>
            <person name="Galperin M.Y."/>
            <person name="Jogler C."/>
        </authorList>
    </citation>
    <scope>NUCLEOTIDE SEQUENCE [LARGE SCALE GENOMIC DNA]</scope>
    <source>
        <strain evidence="4">Pan97</strain>
    </source>
</reference>
<dbReference type="Proteomes" id="UP000318626">
    <property type="component" value="Chromosome"/>
</dbReference>
<dbReference type="InterPro" id="IPR007138">
    <property type="entry name" value="ABM_dom"/>
</dbReference>
<dbReference type="KEGG" id="bvo:Pan97_29380"/>
<dbReference type="InterPro" id="IPR011008">
    <property type="entry name" value="Dimeric_a/b-barrel"/>
</dbReference>
<protein>
    <submittedName>
        <fullName evidence="3">Antibiotic biosynthesis monooxygenase</fullName>
    </submittedName>
</protein>
<keyword evidence="3" id="KW-0560">Oxidoreductase</keyword>
<keyword evidence="4" id="KW-1185">Reference proteome</keyword>
<dbReference type="GO" id="GO:0004497">
    <property type="term" value="F:monooxygenase activity"/>
    <property type="evidence" value="ECO:0007669"/>
    <property type="project" value="UniProtKB-KW"/>
</dbReference>
<name>A0A518C9I9_9BACT</name>
<keyword evidence="3" id="KW-0503">Monooxygenase</keyword>
<evidence type="ECO:0000313" key="4">
    <source>
        <dbReference type="Proteomes" id="UP000318626"/>
    </source>
</evidence>
<feature type="domain" description="ABM" evidence="2">
    <location>
        <begin position="4"/>
        <end position="95"/>
    </location>
</feature>